<comment type="cofactor">
    <cofactor evidence="6 7">
        <name>Mg(2+)</name>
        <dbReference type="ChEBI" id="CHEBI:18420"/>
    </cofactor>
</comment>
<dbReference type="AlphaFoldDB" id="A0A379N0P8"/>
<gene>
    <name evidence="6 8" type="primary">cysQ</name>
    <name evidence="8" type="ORF">NCTC13291_02352</name>
</gene>
<feature type="binding site" evidence="6">
    <location>
        <position position="98"/>
    </location>
    <ligand>
        <name>Mg(2+)</name>
        <dbReference type="ChEBI" id="CHEBI:18420"/>
        <label>1</label>
    </ligand>
</feature>
<dbReference type="CDD" id="cd01638">
    <property type="entry name" value="CysQ"/>
    <property type="match status" value="1"/>
</dbReference>
<comment type="function">
    <text evidence="6">Converts adenosine-3',5'-bisphosphate (PAP) to AMP.</text>
</comment>
<feature type="binding site" evidence="6">
    <location>
        <position position="79"/>
    </location>
    <ligand>
        <name>substrate</name>
    </ligand>
</feature>
<evidence type="ECO:0000256" key="2">
    <source>
        <dbReference type="ARBA" id="ARBA00022475"/>
    </source>
</evidence>
<feature type="binding site" evidence="6">
    <location>
        <position position="229"/>
    </location>
    <ligand>
        <name>substrate</name>
    </ligand>
</feature>
<dbReference type="PANTHER" id="PTHR43028:SF5">
    <property type="entry name" value="3'(2'),5'-BISPHOSPHATE NUCLEOTIDASE 1"/>
    <property type="match status" value="1"/>
</dbReference>
<sequence>MAPHRRRVYPRWMTDHELLELAARLARSAAGAILAVRAAGFAVESKSDHSPVTEADRVAEAIILEGLRAAVPEIPVIAEEEVCAGRIPALAHRYWLVDPLDGTREFAQGSDSFAVCVGLVEGDRALLGAVALPATGEVFGGLVAAEGRPALAWKEDAAGRRAIAARTPPEEGITVMFSNHYRDDPRLEPFLAERRVAKVVNCGSALKFCRLAEGEADLYPRFGRTMEWDTAAAQALLEAAGGRVLDMAGAPFRYGKPGFENGPFIAWGRGDGAQGQAAS</sequence>
<feature type="binding site" evidence="6">
    <location>
        <position position="229"/>
    </location>
    <ligand>
        <name>Mg(2+)</name>
        <dbReference type="ChEBI" id="CHEBI:18420"/>
        <label>2</label>
    </ligand>
</feature>
<evidence type="ECO:0000256" key="4">
    <source>
        <dbReference type="ARBA" id="ARBA00022801"/>
    </source>
</evidence>
<organism evidence="8 9">
    <name type="scientific">Roseomonas mucosa</name>
    <dbReference type="NCBI Taxonomy" id="207340"/>
    <lineage>
        <taxon>Bacteria</taxon>
        <taxon>Pseudomonadati</taxon>
        <taxon>Pseudomonadota</taxon>
        <taxon>Alphaproteobacteria</taxon>
        <taxon>Acetobacterales</taxon>
        <taxon>Roseomonadaceae</taxon>
        <taxon>Roseomonas</taxon>
    </lineage>
</organism>
<dbReference type="EC" id="3.1.3.7" evidence="6"/>
<dbReference type="GO" id="GO:0005886">
    <property type="term" value="C:plasma membrane"/>
    <property type="evidence" value="ECO:0007669"/>
    <property type="project" value="UniProtKB-SubCell"/>
</dbReference>
<comment type="similarity">
    <text evidence="1 6">Belongs to the inositol monophosphatase superfamily. CysQ family.</text>
</comment>
<evidence type="ECO:0000256" key="5">
    <source>
        <dbReference type="ARBA" id="ARBA00023136"/>
    </source>
</evidence>
<feature type="binding site" evidence="7">
    <location>
        <position position="101"/>
    </location>
    <ligand>
        <name>Mg(2+)</name>
        <dbReference type="ChEBI" id="CHEBI:18420"/>
        <label>1</label>
        <note>catalytic</note>
    </ligand>
</feature>
<keyword evidence="2 6" id="KW-1003">Cell membrane</keyword>
<comment type="subcellular location">
    <subcellularLocation>
        <location evidence="6">Cell inner membrane</location>
        <topology evidence="6">Peripheral membrane protein</topology>
        <orientation evidence="6">Cytoplasmic side</orientation>
    </subcellularLocation>
</comment>
<dbReference type="EMBL" id="UGVN01000001">
    <property type="protein sequence ID" value="SUE40781.1"/>
    <property type="molecule type" value="Genomic_DNA"/>
</dbReference>
<dbReference type="Gene3D" id="3.40.190.80">
    <property type="match status" value="1"/>
</dbReference>
<reference evidence="8 9" key="1">
    <citation type="submission" date="2018-06" db="EMBL/GenBank/DDBJ databases">
        <authorList>
            <consortium name="Pathogen Informatics"/>
            <person name="Doyle S."/>
        </authorList>
    </citation>
    <scope>NUCLEOTIDE SEQUENCE [LARGE SCALE GENOMIC DNA]</scope>
    <source>
        <strain evidence="8 9">NCTC13291</strain>
    </source>
</reference>
<dbReference type="GO" id="GO:0050427">
    <property type="term" value="P:3'-phosphoadenosine 5'-phosphosulfate metabolic process"/>
    <property type="evidence" value="ECO:0007669"/>
    <property type="project" value="TreeGrafter"/>
</dbReference>
<evidence type="ECO:0000256" key="1">
    <source>
        <dbReference type="ARBA" id="ARBA00005289"/>
    </source>
</evidence>
<evidence type="ECO:0000313" key="8">
    <source>
        <dbReference type="EMBL" id="SUE40781.1"/>
    </source>
</evidence>
<dbReference type="GO" id="GO:0000287">
    <property type="term" value="F:magnesium ion binding"/>
    <property type="evidence" value="ECO:0007669"/>
    <property type="project" value="UniProtKB-UniRule"/>
</dbReference>
<dbReference type="HAMAP" id="MF_02095">
    <property type="entry name" value="CysQ"/>
    <property type="match status" value="1"/>
</dbReference>
<comment type="catalytic activity">
    <reaction evidence="6">
        <text>adenosine 3',5'-bisphosphate + H2O = AMP + phosphate</text>
        <dbReference type="Rhea" id="RHEA:10040"/>
        <dbReference type="ChEBI" id="CHEBI:15377"/>
        <dbReference type="ChEBI" id="CHEBI:43474"/>
        <dbReference type="ChEBI" id="CHEBI:58343"/>
        <dbReference type="ChEBI" id="CHEBI:456215"/>
        <dbReference type="EC" id="3.1.3.7"/>
    </reaction>
</comment>
<dbReference type="InterPro" id="IPR020550">
    <property type="entry name" value="Inositol_monophosphatase_CS"/>
</dbReference>
<feature type="binding site" evidence="6">
    <location>
        <begin position="100"/>
        <end position="103"/>
    </location>
    <ligand>
        <name>substrate</name>
    </ligand>
</feature>
<dbReference type="GO" id="GO:0046854">
    <property type="term" value="P:phosphatidylinositol phosphate biosynthetic process"/>
    <property type="evidence" value="ECO:0007669"/>
    <property type="project" value="InterPro"/>
</dbReference>
<dbReference type="SUPFAM" id="SSF56655">
    <property type="entry name" value="Carbohydrate phosphatase"/>
    <property type="match status" value="1"/>
</dbReference>
<keyword evidence="3 6" id="KW-0997">Cell inner membrane</keyword>
<dbReference type="NCBIfam" id="TIGR01331">
    <property type="entry name" value="bisphos_cysQ"/>
    <property type="match status" value="1"/>
</dbReference>
<feature type="binding site" evidence="6">
    <location>
        <position position="100"/>
    </location>
    <ligand>
        <name>Mg(2+)</name>
        <dbReference type="ChEBI" id="CHEBI:18420"/>
        <label>1</label>
    </ligand>
</feature>
<keyword evidence="6 7" id="KW-0460">Magnesium</keyword>
<keyword evidence="6 7" id="KW-0479">Metal-binding</keyword>
<keyword evidence="5 6" id="KW-0472">Membrane</keyword>
<feature type="binding site" evidence="7">
    <location>
        <position position="79"/>
    </location>
    <ligand>
        <name>Mg(2+)</name>
        <dbReference type="ChEBI" id="CHEBI:18420"/>
        <label>1</label>
        <note>catalytic</note>
    </ligand>
</feature>
<accession>A0A379N0P8</accession>
<dbReference type="PRINTS" id="PR00377">
    <property type="entry name" value="IMPHPHTASES"/>
</dbReference>
<evidence type="ECO:0000256" key="6">
    <source>
        <dbReference type="HAMAP-Rule" id="MF_02095"/>
    </source>
</evidence>
<dbReference type="Pfam" id="PF00459">
    <property type="entry name" value="Inositol_P"/>
    <property type="match status" value="1"/>
</dbReference>
<evidence type="ECO:0000313" key="9">
    <source>
        <dbReference type="Proteomes" id="UP000254919"/>
    </source>
</evidence>
<feature type="binding site" evidence="7">
    <location>
        <position position="100"/>
    </location>
    <ligand>
        <name>Mg(2+)</name>
        <dbReference type="ChEBI" id="CHEBI:18420"/>
        <label>1</label>
        <note>catalytic</note>
    </ligand>
</feature>
<dbReference type="InterPro" id="IPR000760">
    <property type="entry name" value="Inositol_monophosphatase-like"/>
</dbReference>
<feature type="binding site" evidence="7">
    <location>
        <position position="98"/>
    </location>
    <ligand>
        <name>Mg(2+)</name>
        <dbReference type="ChEBI" id="CHEBI:18420"/>
        <label>1</label>
        <note>catalytic</note>
    </ligand>
</feature>
<dbReference type="Proteomes" id="UP000254919">
    <property type="component" value="Unassembled WGS sequence"/>
</dbReference>
<dbReference type="PROSITE" id="PS00630">
    <property type="entry name" value="IMP_2"/>
    <property type="match status" value="1"/>
</dbReference>
<protein>
    <recommendedName>
        <fullName evidence="6">3'(2'),5'-bisphosphate nucleotidase CysQ</fullName>
        <ecNumber evidence="6">3.1.3.7</ecNumber>
    </recommendedName>
    <alternativeName>
        <fullName evidence="6">3'(2'),5-bisphosphonucleoside 3'(2')-phosphohydrolase</fullName>
    </alternativeName>
    <alternativeName>
        <fullName evidence="6">3'-phosphoadenosine 5'-phosphate phosphatase</fullName>
        <shortName evidence="6">PAP phosphatase</shortName>
    </alternativeName>
</protein>
<name>A0A379N0P8_9PROT</name>
<dbReference type="InterPro" id="IPR006240">
    <property type="entry name" value="CysQ"/>
</dbReference>
<feature type="binding site" evidence="7">
    <location>
        <position position="229"/>
    </location>
    <ligand>
        <name>Mg(2+)</name>
        <dbReference type="ChEBI" id="CHEBI:18420"/>
        <label>1</label>
        <note>catalytic</note>
    </ligand>
</feature>
<keyword evidence="4 6" id="KW-0378">Hydrolase</keyword>
<dbReference type="PANTHER" id="PTHR43028">
    <property type="entry name" value="3'(2'),5'-BISPHOSPHATE NUCLEOTIDASE 1"/>
    <property type="match status" value="1"/>
</dbReference>
<dbReference type="Gene3D" id="3.30.540.10">
    <property type="entry name" value="Fructose-1,6-Bisphosphatase, subunit A, domain 1"/>
    <property type="match status" value="1"/>
</dbReference>
<feature type="binding site" evidence="6">
    <location>
        <position position="79"/>
    </location>
    <ligand>
        <name>Mg(2+)</name>
        <dbReference type="ChEBI" id="CHEBI:18420"/>
        <label>1</label>
    </ligand>
</feature>
<dbReference type="GO" id="GO:0008441">
    <property type="term" value="F:3'(2'),5'-bisphosphate nucleotidase activity"/>
    <property type="evidence" value="ECO:0007669"/>
    <property type="project" value="UniProtKB-UniRule"/>
</dbReference>
<evidence type="ECO:0000256" key="3">
    <source>
        <dbReference type="ARBA" id="ARBA00022519"/>
    </source>
</evidence>
<dbReference type="GO" id="GO:0000103">
    <property type="term" value="P:sulfate assimilation"/>
    <property type="evidence" value="ECO:0007669"/>
    <property type="project" value="TreeGrafter"/>
</dbReference>
<proteinExistence type="inferred from homology"/>
<dbReference type="InterPro" id="IPR050725">
    <property type="entry name" value="CysQ/Inositol_MonoPase"/>
</dbReference>
<evidence type="ECO:0000256" key="7">
    <source>
        <dbReference type="PIRSR" id="PIRSR600760-2"/>
    </source>
</evidence>
<feature type="binding site" evidence="6">
    <location>
        <position position="98"/>
    </location>
    <ligand>
        <name>Mg(2+)</name>
        <dbReference type="ChEBI" id="CHEBI:18420"/>
        <label>2</label>
    </ligand>
</feature>
<feature type="binding site" evidence="6">
    <location>
        <position position="101"/>
    </location>
    <ligand>
        <name>Mg(2+)</name>
        <dbReference type="ChEBI" id="CHEBI:18420"/>
        <label>2</label>
    </ligand>
</feature>